<comment type="similarity">
    <text evidence="2">Belongs to the glycosyltransferase 47 family.</text>
</comment>
<keyword evidence="3" id="KW-0735">Signal-anchor</keyword>
<organism evidence="8 9">
    <name type="scientific">Sphagnum troendelagicum</name>
    <dbReference type="NCBI Taxonomy" id="128251"/>
    <lineage>
        <taxon>Eukaryota</taxon>
        <taxon>Viridiplantae</taxon>
        <taxon>Streptophyta</taxon>
        <taxon>Embryophyta</taxon>
        <taxon>Bryophyta</taxon>
        <taxon>Sphagnophytina</taxon>
        <taxon>Sphagnopsida</taxon>
        <taxon>Sphagnales</taxon>
        <taxon>Sphagnaceae</taxon>
        <taxon>Sphagnum</taxon>
    </lineage>
</organism>
<dbReference type="Proteomes" id="UP001497512">
    <property type="component" value="Chromosome 7"/>
</dbReference>
<dbReference type="PANTHER" id="PTHR11062">
    <property type="entry name" value="EXOSTOSIN HEPARAN SULFATE GLYCOSYLTRANSFERASE -RELATED"/>
    <property type="match status" value="1"/>
</dbReference>
<evidence type="ECO:0000313" key="8">
    <source>
        <dbReference type="EMBL" id="CAK9231771.1"/>
    </source>
</evidence>
<keyword evidence="4" id="KW-0333">Golgi apparatus</keyword>
<protein>
    <recommendedName>
        <fullName evidence="7">Exostosin GT47 domain-containing protein</fullName>
    </recommendedName>
</protein>
<evidence type="ECO:0000256" key="2">
    <source>
        <dbReference type="ARBA" id="ARBA00010271"/>
    </source>
</evidence>
<feature type="region of interest" description="Disordered" evidence="5">
    <location>
        <begin position="67"/>
        <end position="98"/>
    </location>
</feature>
<gene>
    <name evidence="8" type="ORF">CSSPTR1EN2_LOCUS20924</name>
</gene>
<sequence>MEPPGSRMTSILPAHKLTHGSIRMVSSMLVMVVCVIIGLCVLVGLLQDVSFQCPRSLQLFATAAGSEAGGSGAGSLEEKKMLPPTWSRSSQEEPEADTRTKCAGKYVYMYDLPPQFNKQLVDDCRVDPPWVHICGGLRNKGLGDQIKLNFTDPLSNFFLPPDAWYKTHQFSLELLYHERLKVYPCLTDDPHKAILSYIPFYSAVDLSLKLYNTSSLEKDRASQRLIGWLQSSPHWERSGGHKHVLLLGRIIWDYNRGEFADAADGWGNSLNRIKELENATKLSIERAYYSEDQRAIPYPTSFHPYTDEQIFSWQRTVLRFKRKFLVLFAGAPRPGIVLARSLRSQLMTQCSDSPSLCSLLSCNVVDCERSPEILAQAFLNSVFCLQPRGDSATRKGVFDCLISGSIPVFFSKYTAYRQYMWHLPANGSSYSVFFDSKAVANGTINVIKELNTIPASTIASMQQTINGFLPNLLYTKPGSNLKTKDAFDITLENLLLLHSNQNS</sequence>
<evidence type="ECO:0000313" key="9">
    <source>
        <dbReference type="Proteomes" id="UP001497512"/>
    </source>
</evidence>
<keyword evidence="9" id="KW-1185">Reference proteome</keyword>
<keyword evidence="6" id="KW-1133">Transmembrane helix</keyword>
<comment type="subcellular location">
    <subcellularLocation>
        <location evidence="1">Golgi apparatus membrane</location>
        <topology evidence="1">Single-pass type II membrane protein</topology>
    </subcellularLocation>
</comment>
<dbReference type="PANTHER" id="PTHR11062:SF375">
    <property type="entry name" value="EXOSTOSIN GT47 DOMAIN-CONTAINING PROTEIN"/>
    <property type="match status" value="1"/>
</dbReference>
<proteinExistence type="inferred from homology"/>
<evidence type="ECO:0000256" key="4">
    <source>
        <dbReference type="ARBA" id="ARBA00023034"/>
    </source>
</evidence>
<dbReference type="EMBL" id="OZ019899">
    <property type="protein sequence ID" value="CAK9231771.1"/>
    <property type="molecule type" value="Genomic_DNA"/>
</dbReference>
<feature type="transmembrane region" description="Helical" evidence="6">
    <location>
        <begin position="21"/>
        <end position="46"/>
    </location>
</feature>
<dbReference type="Pfam" id="PF03016">
    <property type="entry name" value="Exostosin_GT47"/>
    <property type="match status" value="1"/>
</dbReference>
<evidence type="ECO:0000256" key="5">
    <source>
        <dbReference type="SAM" id="MobiDB-lite"/>
    </source>
</evidence>
<feature type="domain" description="Exostosin GT47" evidence="7">
    <location>
        <begin position="102"/>
        <end position="446"/>
    </location>
</feature>
<evidence type="ECO:0000259" key="7">
    <source>
        <dbReference type="Pfam" id="PF03016"/>
    </source>
</evidence>
<dbReference type="InterPro" id="IPR004263">
    <property type="entry name" value="Exostosin"/>
</dbReference>
<evidence type="ECO:0000256" key="1">
    <source>
        <dbReference type="ARBA" id="ARBA00004323"/>
    </source>
</evidence>
<keyword evidence="6" id="KW-0472">Membrane</keyword>
<evidence type="ECO:0000256" key="6">
    <source>
        <dbReference type="SAM" id="Phobius"/>
    </source>
</evidence>
<evidence type="ECO:0000256" key="3">
    <source>
        <dbReference type="ARBA" id="ARBA00022968"/>
    </source>
</evidence>
<keyword evidence="6" id="KW-0812">Transmembrane</keyword>
<reference evidence="8" key="1">
    <citation type="submission" date="2024-02" db="EMBL/GenBank/DDBJ databases">
        <authorList>
            <consortium name="ELIXIR-Norway"/>
            <consortium name="Elixir Norway"/>
        </authorList>
    </citation>
    <scope>NUCLEOTIDE SEQUENCE</scope>
</reference>
<dbReference type="InterPro" id="IPR040911">
    <property type="entry name" value="Exostosin_GT47"/>
</dbReference>
<name>A0ABP0UYN6_9BRYO</name>
<accession>A0ABP0UYN6</accession>